<dbReference type="InterPro" id="IPR004853">
    <property type="entry name" value="Sugar_P_trans_dom"/>
</dbReference>
<name>A0A9P6QG70_9FUNG</name>
<comment type="caution">
    <text evidence="8">The sequence shown here is derived from an EMBL/GenBank/DDBJ whole genome shotgun (WGS) entry which is preliminary data.</text>
</comment>
<feature type="compositionally biased region" description="Polar residues" evidence="5">
    <location>
        <begin position="208"/>
        <end position="225"/>
    </location>
</feature>
<dbReference type="SUPFAM" id="SSF103481">
    <property type="entry name" value="Multidrug resistance efflux transporter EmrE"/>
    <property type="match status" value="2"/>
</dbReference>
<evidence type="ECO:0000256" key="2">
    <source>
        <dbReference type="ARBA" id="ARBA00022692"/>
    </source>
</evidence>
<feature type="compositionally biased region" description="Low complexity" evidence="5">
    <location>
        <begin position="56"/>
        <end position="65"/>
    </location>
</feature>
<feature type="transmembrane region" description="Helical" evidence="6">
    <location>
        <begin position="608"/>
        <end position="627"/>
    </location>
</feature>
<dbReference type="EMBL" id="JAAAJB010000064">
    <property type="protein sequence ID" value="KAG0267930.1"/>
    <property type="molecule type" value="Genomic_DNA"/>
</dbReference>
<evidence type="ECO:0000256" key="5">
    <source>
        <dbReference type="SAM" id="MobiDB-lite"/>
    </source>
</evidence>
<dbReference type="InterPro" id="IPR037185">
    <property type="entry name" value="EmrE-like"/>
</dbReference>
<feature type="compositionally biased region" description="Polar residues" evidence="5">
    <location>
        <begin position="90"/>
        <end position="115"/>
    </location>
</feature>
<dbReference type="OrthoDB" id="1588579at2759"/>
<evidence type="ECO:0000256" key="4">
    <source>
        <dbReference type="ARBA" id="ARBA00023136"/>
    </source>
</evidence>
<feature type="compositionally biased region" description="Low complexity" evidence="5">
    <location>
        <begin position="72"/>
        <end position="87"/>
    </location>
</feature>
<reference evidence="8" key="1">
    <citation type="journal article" date="2020" name="Fungal Divers.">
        <title>Resolving the Mortierellaceae phylogeny through synthesis of multi-gene phylogenetics and phylogenomics.</title>
        <authorList>
            <person name="Vandepol N."/>
            <person name="Liber J."/>
            <person name="Desiro A."/>
            <person name="Na H."/>
            <person name="Kennedy M."/>
            <person name="Barry K."/>
            <person name="Grigoriev I.V."/>
            <person name="Miller A.N."/>
            <person name="O'Donnell K."/>
            <person name="Stajich J.E."/>
            <person name="Bonito G."/>
        </authorList>
    </citation>
    <scope>NUCLEOTIDE SEQUENCE</scope>
    <source>
        <strain evidence="8">BC1065</strain>
    </source>
</reference>
<protein>
    <submittedName>
        <fullName evidence="8">Suppressor of loss of ypt1</fullName>
    </submittedName>
</protein>
<feature type="compositionally biased region" description="Polar residues" evidence="5">
    <location>
        <begin position="151"/>
        <end position="163"/>
    </location>
</feature>
<keyword evidence="2 6" id="KW-0812">Transmembrane</keyword>
<dbReference type="AlphaFoldDB" id="A0A9P6QG70"/>
<feature type="transmembrane region" description="Helical" evidence="6">
    <location>
        <begin position="520"/>
        <end position="540"/>
    </location>
</feature>
<feature type="compositionally biased region" description="Low complexity" evidence="5">
    <location>
        <begin position="127"/>
        <end position="137"/>
    </location>
</feature>
<feature type="region of interest" description="Disordered" evidence="5">
    <location>
        <begin position="1"/>
        <end position="137"/>
    </location>
</feature>
<dbReference type="PANTHER" id="PTHR11132">
    <property type="entry name" value="SOLUTE CARRIER FAMILY 35"/>
    <property type="match status" value="1"/>
</dbReference>
<evidence type="ECO:0000313" key="9">
    <source>
        <dbReference type="Proteomes" id="UP000807716"/>
    </source>
</evidence>
<dbReference type="GO" id="GO:0016020">
    <property type="term" value="C:membrane"/>
    <property type="evidence" value="ECO:0007669"/>
    <property type="project" value="UniProtKB-SubCell"/>
</dbReference>
<evidence type="ECO:0000259" key="7">
    <source>
        <dbReference type="Pfam" id="PF03151"/>
    </source>
</evidence>
<feature type="compositionally biased region" description="Low complexity" evidence="5">
    <location>
        <begin position="167"/>
        <end position="193"/>
    </location>
</feature>
<feature type="transmembrane region" description="Helical" evidence="6">
    <location>
        <begin position="464"/>
        <end position="486"/>
    </location>
</feature>
<feature type="transmembrane region" description="Helical" evidence="6">
    <location>
        <begin position="702"/>
        <end position="725"/>
    </location>
</feature>
<feature type="transmembrane region" description="Helical" evidence="6">
    <location>
        <begin position="429"/>
        <end position="452"/>
    </location>
</feature>
<gene>
    <name evidence="8" type="primary">SLY41</name>
    <name evidence="8" type="ORF">DFQ27_007912</name>
</gene>
<keyword evidence="9" id="KW-1185">Reference proteome</keyword>
<keyword evidence="3 6" id="KW-1133">Transmembrane helix</keyword>
<sequence>MASAATASVPISHASPFHYPPTQSSGNAKAAEALFEALATSSSETTSTQPPPPQPVSSLPASSTAAPPPPTATVAATAPPDSASTPLQVHVQQLPTPRTSFSSSGTASPPDNMSPGSRVHVQHHHQPSLPHQSSSASALFATPASTVPSIIASSLDSSPNPTADSLFPSTTNDPSSSSFSSSPSAFPASNSTNVHHHHTNVNAGPFGQTPTFRATTPGTGTSGFVSSSPAANASSSSAVPLSSLPLERGLNGHGTMSTNHPPSYLSERYPTANSNNNNIHTLNNNSAKGAYGYADSSATFASPAQAYAPVVLASEHEQLLYDQQEQQKKNARSALHGLTSILPPSLNHSLSNAIHSVNTIIDDRRDASFSLPTSSGGGGVGVATRSRSLSGLFKKVYKASKLPALCLLWYLSSAVTNNIGKQIMNQFRYPITLTFIQFVFVSLFCFLSSSVLRLTDIRRPTIGIIQMTAPLVGFQVVGHVFSSYAISRVPLSVVHTIKALSPLFTVLFYRFLLGTSYSRSVYLSLVPLTAGVMLACRLSLEFNNLVGLICALLSCLVFVTQNVFTKRILFSSKSKAGSSTGGLGNKEAIGEEEATGGQNAQKLDKINILFYSSTMAAMCMVPIWLYAEGFGLLFSDEVPASSHHASAHSGTAGTAWLLFLNGVSHYFQNIFAFSVLSLTSPVTYSIASLIKRIIVIVASIIYFRQTLGLTQWTGVCMTFWGLWLYNSAKNASKTQGGGGSGGASEGAGPFKLRMGGRRSSSAGASGGLLGTWSVRPGGGLPFTASSSDGVARLSDWKSQQQQQRYGGQHAWQS</sequence>
<feature type="region of interest" description="Disordered" evidence="5">
    <location>
        <begin position="151"/>
        <end position="260"/>
    </location>
</feature>
<keyword evidence="4 6" id="KW-0472">Membrane</keyword>
<feature type="transmembrane region" description="Helical" evidence="6">
    <location>
        <begin position="492"/>
        <end position="513"/>
    </location>
</feature>
<evidence type="ECO:0000313" key="8">
    <source>
        <dbReference type="EMBL" id="KAG0267930.1"/>
    </source>
</evidence>
<feature type="compositionally biased region" description="Low complexity" evidence="5">
    <location>
        <begin position="226"/>
        <end position="246"/>
    </location>
</feature>
<comment type="subcellular location">
    <subcellularLocation>
        <location evidence="1">Membrane</location>
        <topology evidence="1">Multi-pass membrane protein</topology>
    </subcellularLocation>
</comment>
<feature type="domain" description="Sugar phosphate transporter" evidence="7">
    <location>
        <begin position="401"/>
        <end position="726"/>
    </location>
</feature>
<evidence type="ECO:0000256" key="6">
    <source>
        <dbReference type="SAM" id="Phobius"/>
    </source>
</evidence>
<feature type="compositionally biased region" description="Low complexity" evidence="5">
    <location>
        <begin position="28"/>
        <end position="48"/>
    </location>
</feature>
<dbReference type="Pfam" id="PF03151">
    <property type="entry name" value="TPT"/>
    <property type="match status" value="1"/>
</dbReference>
<proteinExistence type="predicted"/>
<dbReference type="InterPro" id="IPR050186">
    <property type="entry name" value="TPT_transporter"/>
</dbReference>
<evidence type="ECO:0000256" key="1">
    <source>
        <dbReference type="ARBA" id="ARBA00004141"/>
    </source>
</evidence>
<feature type="region of interest" description="Disordered" evidence="5">
    <location>
        <begin position="783"/>
        <end position="813"/>
    </location>
</feature>
<dbReference type="Proteomes" id="UP000807716">
    <property type="component" value="Unassembled WGS sequence"/>
</dbReference>
<feature type="transmembrane region" description="Helical" evidence="6">
    <location>
        <begin position="546"/>
        <end position="565"/>
    </location>
</feature>
<accession>A0A9P6QG70</accession>
<evidence type="ECO:0000256" key="3">
    <source>
        <dbReference type="ARBA" id="ARBA00022989"/>
    </source>
</evidence>
<organism evidence="8 9">
    <name type="scientific">Actinomortierella ambigua</name>
    <dbReference type="NCBI Taxonomy" id="1343610"/>
    <lineage>
        <taxon>Eukaryota</taxon>
        <taxon>Fungi</taxon>
        <taxon>Fungi incertae sedis</taxon>
        <taxon>Mucoromycota</taxon>
        <taxon>Mortierellomycotina</taxon>
        <taxon>Mortierellomycetes</taxon>
        <taxon>Mortierellales</taxon>
        <taxon>Mortierellaceae</taxon>
        <taxon>Actinomortierella</taxon>
    </lineage>
</organism>
<feature type="transmembrane region" description="Helical" evidence="6">
    <location>
        <begin position="666"/>
        <end position="690"/>
    </location>
</feature>